<dbReference type="SUPFAM" id="SSF52058">
    <property type="entry name" value="L domain-like"/>
    <property type="match status" value="2"/>
</dbReference>
<comment type="subcellular location">
    <subcellularLocation>
        <location evidence="1">Membrane</location>
        <topology evidence="1">Single-pass type I membrane protein</topology>
    </subcellularLocation>
</comment>
<reference evidence="12" key="2">
    <citation type="submission" date="2025-09" db="UniProtKB">
        <authorList>
            <consortium name="Ensembl"/>
        </authorList>
    </citation>
    <scope>IDENTIFICATION</scope>
</reference>
<dbReference type="GO" id="GO:0002224">
    <property type="term" value="P:toll-like receptor signaling pathway"/>
    <property type="evidence" value="ECO:0007669"/>
    <property type="project" value="InterPro"/>
</dbReference>
<dbReference type="PRINTS" id="PR00019">
    <property type="entry name" value="LEURICHRPT"/>
</dbReference>
<evidence type="ECO:0000256" key="9">
    <source>
        <dbReference type="ARBA" id="ARBA00023180"/>
    </source>
</evidence>
<evidence type="ECO:0000256" key="10">
    <source>
        <dbReference type="PIRNR" id="PIRNR037595"/>
    </source>
</evidence>
<feature type="transmembrane region" description="Helical" evidence="11">
    <location>
        <begin position="644"/>
        <end position="669"/>
    </location>
</feature>
<dbReference type="AlphaFoldDB" id="A0A3B4BEJ5"/>
<dbReference type="Gene3D" id="3.80.10.10">
    <property type="entry name" value="Ribonuclease Inhibitor"/>
    <property type="match status" value="4"/>
</dbReference>
<evidence type="ECO:0000256" key="7">
    <source>
        <dbReference type="ARBA" id="ARBA00023136"/>
    </source>
</evidence>
<keyword evidence="6 11" id="KW-1133">Transmembrane helix</keyword>
<keyword evidence="8 10" id="KW-0675">Receptor</keyword>
<dbReference type="SUPFAM" id="SSF52200">
    <property type="entry name" value="Toll/Interleukin receptor TIR domain"/>
    <property type="match status" value="1"/>
</dbReference>
<evidence type="ECO:0000256" key="1">
    <source>
        <dbReference type="ARBA" id="ARBA00004479"/>
    </source>
</evidence>
<keyword evidence="10" id="KW-0399">Innate immunity</keyword>
<dbReference type="InterPro" id="IPR017241">
    <property type="entry name" value="Toll-like_receptor"/>
</dbReference>
<dbReference type="GO" id="GO:0005886">
    <property type="term" value="C:plasma membrane"/>
    <property type="evidence" value="ECO:0007669"/>
    <property type="project" value="TreeGrafter"/>
</dbReference>
<dbReference type="FunFam" id="3.80.10.10:FF:001164">
    <property type="entry name" value="GH01279p"/>
    <property type="match status" value="1"/>
</dbReference>
<dbReference type="PIRSF" id="PIRSF037595">
    <property type="entry name" value="Toll-like_receptor"/>
    <property type="match status" value="1"/>
</dbReference>
<keyword evidence="4" id="KW-0732">Signal</keyword>
<keyword evidence="10" id="KW-0395">Inflammatory response</keyword>
<evidence type="ECO:0000256" key="4">
    <source>
        <dbReference type="ARBA" id="ARBA00022729"/>
    </source>
</evidence>
<keyword evidence="7 11" id="KW-0472">Membrane</keyword>
<evidence type="ECO:0000256" key="2">
    <source>
        <dbReference type="ARBA" id="ARBA00022614"/>
    </source>
</evidence>
<dbReference type="GO" id="GO:0004888">
    <property type="term" value="F:transmembrane signaling receptor activity"/>
    <property type="evidence" value="ECO:0007669"/>
    <property type="project" value="InterPro"/>
</dbReference>
<feature type="transmembrane region" description="Helical" evidence="11">
    <location>
        <begin position="12"/>
        <end position="40"/>
    </location>
</feature>
<keyword evidence="5" id="KW-0677">Repeat</keyword>
<dbReference type="SMART" id="SM00369">
    <property type="entry name" value="LRR_TYP"/>
    <property type="match status" value="10"/>
</dbReference>
<dbReference type="SMART" id="SM00365">
    <property type="entry name" value="LRR_SD22"/>
    <property type="match status" value="7"/>
</dbReference>
<dbReference type="PANTHER" id="PTHR24365:SF522">
    <property type="entry name" value="LOW QUALITY PROTEIN: TOLL-LIKE RECEPTOR 13-RELATED"/>
    <property type="match status" value="1"/>
</dbReference>
<dbReference type="PROSITE" id="PS51450">
    <property type="entry name" value="LRR"/>
    <property type="match status" value="3"/>
</dbReference>
<keyword evidence="9" id="KW-0325">Glycoprotein</keyword>
<dbReference type="InterPro" id="IPR026906">
    <property type="entry name" value="LRR_5"/>
</dbReference>
<proteinExistence type="inferred from homology"/>
<evidence type="ECO:0000256" key="8">
    <source>
        <dbReference type="ARBA" id="ARBA00023170"/>
    </source>
</evidence>
<dbReference type="GO" id="GO:0045087">
    <property type="term" value="P:innate immune response"/>
    <property type="evidence" value="ECO:0007669"/>
    <property type="project" value="UniProtKB-UniRule"/>
</dbReference>
<reference evidence="12" key="1">
    <citation type="submission" date="2025-08" db="UniProtKB">
        <authorList>
            <consortium name="Ensembl"/>
        </authorList>
    </citation>
    <scope>IDENTIFICATION</scope>
</reference>
<evidence type="ECO:0000256" key="5">
    <source>
        <dbReference type="ARBA" id="ARBA00022737"/>
    </source>
</evidence>
<dbReference type="Pfam" id="PF13306">
    <property type="entry name" value="LRR_5"/>
    <property type="match status" value="1"/>
</dbReference>
<name>A0A3B4BEJ5_9GOBI</name>
<dbReference type="InterPro" id="IPR035897">
    <property type="entry name" value="Toll_tir_struct_dom_sf"/>
</dbReference>
<dbReference type="Proteomes" id="UP000261520">
    <property type="component" value="Unplaced"/>
</dbReference>
<dbReference type="STRING" id="409849.ENSPMGP00000028228"/>
<dbReference type="InterPro" id="IPR001611">
    <property type="entry name" value="Leu-rich_rpt"/>
</dbReference>
<evidence type="ECO:0000256" key="3">
    <source>
        <dbReference type="ARBA" id="ARBA00022692"/>
    </source>
</evidence>
<sequence>MASGASSARGRPVILVACPALISALVFLLAQIFLLFNLFWSFTLKNCTMEFSETVMVLCQQRLLQEIPDDAPLNSEVLDVSSNQISQIKSPDLKRLTQLTILLLTQNRLCHIDDEAFVNLKKLKILNLSQNKLTNLTGLVFAGLNTLTSLNLAHNHISQIAPNVFEPLSSLTHVHFHHNYIRNLTDVAAVFSLPNIELVSLSNNRLTSFDSDELPFNSSNIRIISFEYNKVQTFSLKRDIFPHLHSIQLTGTRQFEWHVASDAFLSNVTNISLSRVSLASFSAILSSTPALQDLTLESIEQRSLKQFVQVACLTTSIKTLTLTFLTLQSTDDQLFQPCSRLYELKLPFNNMEQLSNQSLKSLEKLDLGHNPVRTIESAFRVGLWHLQVLLLNQNMDRFTLRPGAFRNLSSLRVLNLKSTNYIFTLDGVFEGLEKLVRLVSWTSTMTREFFGGLRDLKYLELHIKSFYVNTRANRNSSDEPPFSNLHNLTELLIFVDPAFTVDFSPDLFQGLKSLVSLKVDDFSFLSPEVFNPITKLQTLDLSKNKLNTLHFLGKLHALQMLVVQENRLSIINETLFQTLPSLTYLDLSKNALFCDCLNAAFQEWVRSSNRTQVVGGATYQCLSPVTQSEQRFLDFDTRLCTIDFGFIFFAASSSVTLLTLVISLVYHFLRWPLTYAYNLFLAYLYDTKQRRRNAADRYDAFISYNAHDEEWVYNEMLPVLEGHQGWRLCLHHRDFQPGDHSTTRAHHTVHCPDVSPHTQTWSCVLFHSHMFNTQTCRFRLSSSLKLKTLCSTLGLCPSNTTKRGRTLGASHPPIVFWKRTLPVNSHVTLYEGHS</sequence>
<keyword evidence="10" id="KW-0391">Immunity</keyword>
<evidence type="ECO:0000313" key="12">
    <source>
        <dbReference type="Ensembl" id="ENSPMGP00000028228.1"/>
    </source>
</evidence>
<accession>A0A3B4BEJ5</accession>
<keyword evidence="2" id="KW-0433">Leucine-rich repeat</keyword>
<dbReference type="Gene3D" id="3.40.50.10140">
    <property type="entry name" value="Toll/interleukin-1 receptor homology (TIR) domain"/>
    <property type="match status" value="1"/>
</dbReference>
<dbReference type="Ensembl" id="ENSPMGT00000030056.1">
    <property type="protein sequence ID" value="ENSPMGP00000028228.1"/>
    <property type="gene ID" value="ENSPMGG00000022726.1"/>
</dbReference>
<dbReference type="InterPro" id="IPR003591">
    <property type="entry name" value="Leu-rich_rpt_typical-subtyp"/>
</dbReference>
<keyword evidence="3 11" id="KW-0812">Transmembrane</keyword>
<protein>
    <submittedName>
        <fullName evidence="12">Uncharacterized protein</fullName>
    </submittedName>
</protein>
<evidence type="ECO:0000256" key="11">
    <source>
        <dbReference type="SAM" id="Phobius"/>
    </source>
</evidence>
<evidence type="ECO:0000313" key="13">
    <source>
        <dbReference type="Proteomes" id="UP000261520"/>
    </source>
</evidence>
<comment type="similarity">
    <text evidence="10">Belongs to the Toll-like receptor family.</text>
</comment>
<organism evidence="12 13">
    <name type="scientific">Periophthalmus magnuspinnatus</name>
    <dbReference type="NCBI Taxonomy" id="409849"/>
    <lineage>
        <taxon>Eukaryota</taxon>
        <taxon>Metazoa</taxon>
        <taxon>Chordata</taxon>
        <taxon>Craniata</taxon>
        <taxon>Vertebrata</taxon>
        <taxon>Euteleostomi</taxon>
        <taxon>Actinopterygii</taxon>
        <taxon>Neopterygii</taxon>
        <taxon>Teleostei</taxon>
        <taxon>Neoteleostei</taxon>
        <taxon>Acanthomorphata</taxon>
        <taxon>Gobiaria</taxon>
        <taxon>Gobiiformes</taxon>
        <taxon>Gobioidei</taxon>
        <taxon>Gobiidae</taxon>
        <taxon>Oxudercinae</taxon>
        <taxon>Periophthalmus</taxon>
    </lineage>
</organism>
<keyword evidence="13" id="KW-1185">Reference proteome</keyword>
<evidence type="ECO:0000256" key="6">
    <source>
        <dbReference type="ARBA" id="ARBA00022989"/>
    </source>
</evidence>
<dbReference type="Pfam" id="PF13855">
    <property type="entry name" value="LRR_8"/>
    <property type="match status" value="2"/>
</dbReference>
<dbReference type="GO" id="GO:0006954">
    <property type="term" value="P:inflammatory response"/>
    <property type="evidence" value="ECO:0007669"/>
    <property type="project" value="UniProtKB-UniRule"/>
</dbReference>
<dbReference type="PANTHER" id="PTHR24365">
    <property type="entry name" value="TOLL-LIKE RECEPTOR"/>
    <property type="match status" value="1"/>
</dbReference>
<dbReference type="InterPro" id="IPR032675">
    <property type="entry name" value="LRR_dom_sf"/>
</dbReference>